<organism evidence="10 11">
    <name type="scientific">Hyphomicrobium denitrificans 1NES1</name>
    <dbReference type="NCBI Taxonomy" id="670307"/>
    <lineage>
        <taxon>Bacteria</taxon>
        <taxon>Pseudomonadati</taxon>
        <taxon>Pseudomonadota</taxon>
        <taxon>Alphaproteobacteria</taxon>
        <taxon>Hyphomicrobiales</taxon>
        <taxon>Hyphomicrobiaceae</taxon>
        <taxon>Hyphomicrobium</taxon>
    </lineage>
</organism>
<feature type="transmembrane region" description="Helical" evidence="8">
    <location>
        <begin position="366"/>
        <end position="388"/>
    </location>
</feature>
<dbReference type="HOGENOM" id="CLU_013133_6_0_5"/>
<evidence type="ECO:0000313" key="11">
    <source>
        <dbReference type="Proteomes" id="UP000005952"/>
    </source>
</evidence>
<accession>N0B2E4</accession>
<keyword evidence="4" id="KW-0997">Cell inner membrane</keyword>
<sequence length="428" mass="45621">MQSRWSYQIRIFPLHGWLVFEHFEGSHVTGIEDKGAFAVPIALFYGALFVVYGMYVPFMPVWLDWKGLTAGEISTVIAAPLFVRVLVTPTVAVAADRSGLHRRPLIGLAWAALAFVLMLTVSRSFWAILIFAILLMISNSTIMPLIDTIAVQGARQRGQDYGRLRLWGSLSFVAASFVGGIAITKFGGGAGIWLIAIGCALTLVAAYQVPNVGGKPVLPADNPQPLWKIAEPRELLAQREFRLFLIAAGLAQAAHATFFTFGTLIWQKQGLSAAWCGTLWAIGVFAEVLLFTFSGRVVAKFGAARLIAIGGAASILRWLTLASDPSLAILVPLQLLHGVTYGASHIGAMHFIHDAVPRDRAASAQALYATVSAGVAMGVATLIAGYAYAQAGPLSYVAMAAIAAVSLGAALRLLQIWNGAVLVPRPAA</sequence>
<evidence type="ECO:0000256" key="7">
    <source>
        <dbReference type="ARBA" id="ARBA00023136"/>
    </source>
</evidence>
<dbReference type="SUPFAM" id="SSF103473">
    <property type="entry name" value="MFS general substrate transporter"/>
    <property type="match status" value="1"/>
</dbReference>
<evidence type="ECO:0000313" key="10">
    <source>
        <dbReference type="EMBL" id="AGK57679.1"/>
    </source>
</evidence>
<evidence type="ECO:0000256" key="2">
    <source>
        <dbReference type="ARBA" id="ARBA00022448"/>
    </source>
</evidence>
<dbReference type="eggNOG" id="COG2814">
    <property type="taxonomic scope" value="Bacteria"/>
</dbReference>
<evidence type="ECO:0000259" key="9">
    <source>
        <dbReference type="Pfam" id="PF12832"/>
    </source>
</evidence>
<feature type="transmembrane region" description="Helical" evidence="8">
    <location>
        <begin position="243"/>
        <end position="266"/>
    </location>
</feature>
<name>N0B2E4_9HYPH</name>
<keyword evidence="6 8" id="KW-1133">Transmembrane helix</keyword>
<dbReference type="InterPro" id="IPR036259">
    <property type="entry name" value="MFS_trans_sf"/>
</dbReference>
<evidence type="ECO:0000256" key="8">
    <source>
        <dbReference type="SAM" id="Phobius"/>
    </source>
</evidence>
<feature type="domain" description="Major facilitator superfamily associated" evidence="9">
    <location>
        <begin position="42"/>
        <end position="393"/>
    </location>
</feature>
<evidence type="ECO:0000256" key="4">
    <source>
        <dbReference type="ARBA" id="ARBA00022519"/>
    </source>
</evidence>
<proteinExistence type="predicted"/>
<dbReference type="Pfam" id="PF12832">
    <property type="entry name" value="MFS_1_like"/>
    <property type="match status" value="1"/>
</dbReference>
<dbReference type="NCBIfam" id="NF037955">
    <property type="entry name" value="mfs"/>
    <property type="match status" value="1"/>
</dbReference>
<feature type="transmembrane region" description="Helical" evidence="8">
    <location>
        <begin position="272"/>
        <end position="291"/>
    </location>
</feature>
<dbReference type="Gene3D" id="1.20.1250.20">
    <property type="entry name" value="MFS general substrate transporter like domains"/>
    <property type="match status" value="2"/>
</dbReference>
<keyword evidence="3" id="KW-1003">Cell membrane</keyword>
<feature type="transmembrane region" description="Helical" evidence="8">
    <location>
        <begin position="75"/>
        <end position="93"/>
    </location>
</feature>
<dbReference type="AlphaFoldDB" id="N0B2E4"/>
<dbReference type="GO" id="GO:0030395">
    <property type="term" value="F:lactose binding"/>
    <property type="evidence" value="ECO:0007669"/>
    <property type="project" value="TreeGrafter"/>
</dbReference>
<keyword evidence="7 8" id="KW-0472">Membrane</keyword>
<feature type="transmembrane region" description="Helical" evidence="8">
    <location>
        <begin position="166"/>
        <end position="184"/>
    </location>
</feature>
<gene>
    <name evidence="10" type="ORF">HYPDE_30023</name>
</gene>
<dbReference type="Proteomes" id="UP000005952">
    <property type="component" value="Chromosome"/>
</dbReference>
<protein>
    <submittedName>
        <fullName evidence="10">Major facilitator superfamily protein</fullName>
    </submittedName>
</protein>
<dbReference type="InterPro" id="IPR026032">
    <property type="entry name" value="HcaT-like"/>
</dbReference>
<dbReference type="EMBL" id="CP005587">
    <property type="protein sequence ID" value="AGK57679.1"/>
    <property type="molecule type" value="Genomic_DNA"/>
</dbReference>
<dbReference type="PANTHER" id="PTHR23522">
    <property type="entry name" value="BLL5896 PROTEIN"/>
    <property type="match status" value="1"/>
</dbReference>
<evidence type="ECO:0000256" key="6">
    <source>
        <dbReference type="ARBA" id="ARBA00022989"/>
    </source>
</evidence>
<feature type="transmembrane region" description="Helical" evidence="8">
    <location>
        <begin position="127"/>
        <end position="146"/>
    </location>
</feature>
<feature type="transmembrane region" description="Helical" evidence="8">
    <location>
        <begin position="303"/>
        <end position="321"/>
    </location>
</feature>
<dbReference type="PANTHER" id="PTHR23522:SF10">
    <property type="entry name" value="3-PHENYLPROPIONIC ACID TRANSPORTER-RELATED"/>
    <property type="match status" value="1"/>
</dbReference>
<feature type="transmembrane region" description="Helical" evidence="8">
    <location>
        <begin position="105"/>
        <end position="121"/>
    </location>
</feature>
<evidence type="ECO:0000256" key="1">
    <source>
        <dbReference type="ARBA" id="ARBA00004429"/>
    </source>
</evidence>
<evidence type="ECO:0000256" key="5">
    <source>
        <dbReference type="ARBA" id="ARBA00022692"/>
    </source>
</evidence>
<reference evidence="10 11" key="1">
    <citation type="journal article" date="2013" name="Genome Announc.">
        <title>Genome sequences for three denitrifying bacterial strains isolated from a uranium- and nitrate-contaminated subsurface environment.</title>
        <authorList>
            <person name="Venkatramanan R."/>
            <person name="Prakash O."/>
            <person name="Woyke T."/>
            <person name="Chain P."/>
            <person name="Goodwin L.A."/>
            <person name="Watson D."/>
            <person name="Brooks S."/>
            <person name="Kostka J.E."/>
            <person name="Green S.J."/>
        </authorList>
    </citation>
    <scope>NUCLEOTIDE SEQUENCE [LARGE SCALE GENOMIC DNA]</scope>
    <source>
        <strain evidence="10 11">1NES1</strain>
    </source>
</reference>
<feature type="transmembrane region" description="Helical" evidence="8">
    <location>
        <begin position="327"/>
        <end position="346"/>
    </location>
</feature>
<feature type="transmembrane region" description="Helical" evidence="8">
    <location>
        <begin position="36"/>
        <end position="55"/>
    </location>
</feature>
<dbReference type="GO" id="GO:0005886">
    <property type="term" value="C:plasma membrane"/>
    <property type="evidence" value="ECO:0007669"/>
    <property type="project" value="UniProtKB-SubCell"/>
</dbReference>
<feature type="transmembrane region" description="Helical" evidence="8">
    <location>
        <begin position="394"/>
        <end position="414"/>
    </location>
</feature>
<dbReference type="KEGG" id="hdt:HYPDE_30023"/>
<keyword evidence="5 8" id="KW-0812">Transmembrane</keyword>
<keyword evidence="11" id="KW-1185">Reference proteome</keyword>
<dbReference type="InterPro" id="IPR024989">
    <property type="entry name" value="MFS_assoc_dom"/>
</dbReference>
<dbReference type="GO" id="GO:0015528">
    <property type="term" value="F:lactose:proton symporter activity"/>
    <property type="evidence" value="ECO:0007669"/>
    <property type="project" value="TreeGrafter"/>
</dbReference>
<feature type="transmembrane region" description="Helical" evidence="8">
    <location>
        <begin position="190"/>
        <end position="209"/>
    </location>
</feature>
<evidence type="ECO:0000256" key="3">
    <source>
        <dbReference type="ARBA" id="ARBA00022475"/>
    </source>
</evidence>
<comment type="subcellular location">
    <subcellularLocation>
        <location evidence="1">Cell inner membrane</location>
        <topology evidence="1">Multi-pass membrane protein</topology>
    </subcellularLocation>
</comment>
<dbReference type="PIRSF" id="PIRSF004925">
    <property type="entry name" value="HcaT"/>
    <property type="match status" value="1"/>
</dbReference>
<keyword evidence="2" id="KW-0813">Transport</keyword>